<keyword evidence="2 8" id="KW-0963">Cytoplasm</keyword>
<dbReference type="AlphaFoldDB" id="A0A326RPX7"/>
<dbReference type="GO" id="GO:0032267">
    <property type="term" value="F:tRNA(Ile)-lysidine synthase activity"/>
    <property type="evidence" value="ECO:0007669"/>
    <property type="project" value="UniProtKB-EC"/>
</dbReference>
<keyword evidence="11" id="KW-1185">Reference proteome</keyword>
<evidence type="ECO:0000256" key="4">
    <source>
        <dbReference type="ARBA" id="ARBA00022694"/>
    </source>
</evidence>
<evidence type="ECO:0000256" key="1">
    <source>
        <dbReference type="ARBA" id="ARBA00004496"/>
    </source>
</evidence>
<dbReference type="CDD" id="cd01992">
    <property type="entry name" value="TilS_N"/>
    <property type="match status" value="1"/>
</dbReference>
<evidence type="ECO:0000256" key="3">
    <source>
        <dbReference type="ARBA" id="ARBA00022598"/>
    </source>
</evidence>
<dbReference type="GO" id="GO:0005737">
    <property type="term" value="C:cytoplasm"/>
    <property type="evidence" value="ECO:0007669"/>
    <property type="project" value="UniProtKB-SubCell"/>
</dbReference>
<keyword evidence="5 8" id="KW-0547">Nucleotide-binding</keyword>
<evidence type="ECO:0000313" key="11">
    <source>
        <dbReference type="Proteomes" id="UP000248917"/>
    </source>
</evidence>
<name>A0A326RPX7_9BACT</name>
<protein>
    <recommendedName>
        <fullName evidence="8">tRNA(Ile)-lysidine synthase</fullName>
        <ecNumber evidence="8">6.3.4.19</ecNumber>
    </recommendedName>
    <alternativeName>
        <fullName evidence="8">tRNA(Ile)-2-lysyl-cytidine synthase</fullName>
    </alternativeName>
    <alternativeName>
        <fullName evidence="8">tRNA(Ile)-lysidine synthetase</fullName>
    </alternativeName>
</protein>
<evidence type="ECO:0000259" key="9">
    <source>
        <dbReference type="SMART" id="SM00977"/>
    </source>
</evidence>
<dbReference type="Gene3D" id="3.40.50.620">
    <property type="entry name" value="HUPs"/>
    <property type="match status" value="1"/>
</dbReference>
<dbReference type="GO" id="GO:0006400">
    <property type="term" value="P:tRNA modification"/>
    <property type="evidence" value="ECO:0007669"/>
    <property type="project" value="UniProtKB-UniRule"/>
</dbReference>
<dbReference type="PANTHER" id="PTHR43033:SF1">
    <property type="entry name" value="TRNA(ILE)-LYSIDINE SYNTHASE-RELATED"/>
    <property type="match status" value="1"/>
</dbReference>
<comment type="function">
    <text evidence="8">Ligates lysine onto the cytidine present at position 34 of the AUA codon-specific tRNA(Ile) that contains the anticodon CAU, in an ATP-dependent manner. Cytidine is converted to lysidine, thus changing the amino acid specificity of the tRNA from methionine to isoleucine.</text>
</comment>
<comment type="catalytic activity">
    <reaction evidence="7 8">
        <text>cytidine(34) in tRNA(Ile2) + L-lysine + ATP = lysidine(34) in tRNA(Ile2) + AMP + diphosphate + H(+)</text>
        <dbReference type="Rhea" id="RHEA:43744"/>
        <dbReference type="Rhea" id="RHEA-COMP:10625"/>
        <dbReference type="Rhea" id="RHEA-COMP:10670"/>
        <dbReference type="ChEBI" id="CHEBI:15378"/>
        <dbReference type="ChEBI" id="CHEBI:30616"/>
        <dbReference type="ChEBI" id="CHEBI:32551"/>
        <dbReference type="ChEBI" id="CHEBI:33019"/>
        <dbReference type="ChEBI" id="CHEBI:82748"/>
        <dbReference type="ChEBI" id="CHEBI:83665"/>
        <dbReference type="ChEBI" id="CHEBI:456215"/>
        <dbReference type="EC" id="6.3.4.19"/>
    </reaction>
</comment>
<comment type="domain">
    <text evidence="8">The N-terminal region contains the highly conserved SGGXDS motif, predicted to be a P-loop motif involved in ATP binding.</text>
</comment>
<evidence type="ECO:0000256" key="7">
    <source>
        <dbReference type="ARBA" id="ARBA00048539"/>
    </source>
</evidence>
<dbReference type="Pfam" id="PF11734">
    <property type="entry name" value="TilS_C"/>
    <property type="match status" value="1"/>
</dbReference>
<dbReference type="NCBIfam" id="TIGR02433">
    <property type="entry name" value="lysidine_TilS_C"/>
    <property type="match status" value="1"/>
</dbReference>
<comment type="similarity">
    <text evidence="8">Belongs to the tRNA(Ile)-lysidine synthase family.</text>
</comment>
<comment type="subcellular location">
    <subcellularLocation>
        <location evidence="1 8">Cytoplasm</location>
    </subcellularLocation>
</comment>
<evidence type="ECO:0000313" key="10">
    <source>
        <dbReference type="EMBL" id="PZV83545.1"/>
    </source>
</evidence>
<dbReference type="InterPro" id="IPR012796">
    <property type="entry name" value="Lysidine-tRNA-synth_C"/>
</dbReference>
<accession>A0A326RPX7</accession>
<dbReference type="SMART" id="SM00977">
    <property type="entry name" value="TilS_C"/>
    <property type="match status" value="1"/>
</dbReference>
<dbReference type="Proteomes" id="UP000248917">
    <property type="component" value="Unassembled WGS sequence"/>
</dbReference>
<dbReference type="NCBIfam" id="TIGR02432">
    <property type="entry name" value="lysidine_TilS_N"/>
    <property type="match status" value="1"/>
</dbReference>
<keyword evidence="6 8" id="KW-0067">ATP-binding</keyword>
<evidence type="ECO:0000256" key="2">
    <source>
        <dbReference type="ARBA" id="ARBA00022490"/>
    </source>
</evidence>
<dbReference type="SUPFAM" id="SSF52402">
    <property type="entry name" value="Adenine nucleotide alpha hydrolases-like"/>
    <property type="match status" value="1"/>
</dbReference>
<evidence type="ECO:0000256" key="6">
    <source>
        <dbReference type="ARBA" id="ARBA00022840"/>
    </source>
</evidence>
<evidence type="ECO:0000256" key="5">
    <source>
        <dbReference type="ARBA" id="ARBA00022741"/>
    </source>
</evidence>
<gene>
    <name evidence="8" type="primary">tilS</name>
    <name evidence="10" type="ORF">CLV31_106162</name>
</gene>
<dbReference type="RefSeq" id="WP_111392782.1">
    <property type="nucleotide sequence ID" value="NZ_JBJINY010000088.1"/>
</dbReference>
<dbReference type="InterPro" id="IPR011063">
    <property type="entry name" value="TilS/TtcA_N"/>
</dbReference>
<dbReference type="InterPro" id="IPR012795">
    <property type="entry name" value="tRNA_Ile_lys_synt_N"/>
</dbReference>
<dbReference type="InterPro" id="IPR014729">
    <property type="entry name" value="Rossmann-like_a/b/a_fold"/>
</dbReference>
<reference evidence="10 11" key="1">
    <citation type="submission" date="2018-06" db="EMBL/GenBank/DDBJ databases">
        <title>Genomic Encyclopedia of Archaeal and Bacterial Type Strains, Phase II (KMG-II): from individual species to whole genera.</title>
        <authorList>
            <person name="Goeker M."/>
        </authorList>
    </citation>
    <scope>NUCLEOTIDE SEQUENCE [LARGE SCALE GENOMIC DNA]</scope>
    <source>
        <strain evidence="10 11">T4</strain>
    </source>
</reference>
<keyword evidence="3 8" id="KW-0436">Ligase</keyword>
<feature type="binding site" evidence="8">
    <location>
        <begin position="26"/>
        <end position="31"/>
    </location>
    <ligand>
        <name>ATP</name>
        <dbReference type="ChEBI" id="CHEBI:30616"/>
    </ligand>
</feature>
<dbReference type="Pfam" id="PF01171">
    <property type="entry name" value="ATP_bind_3"/>
    <property type="match status" value="1"/>
</dbReference>
<comment type="caution">
    <text evidence="10">The sequence shown here is derived from an EMBL/GenBank/DDBJ whole genome shotgun (WGS) entry which is preliminary data.</text>
</comment>
<organism evidence="10 11">
    <name type="scientific">Algoriphagus aquaeductus</name>
    <dbReference type="NCBI Taxonomy" id="475299"/>
    <lineage>
        <taxon>Bacteria</taxon>
        <taxon>Pseudomonadati</taxon>
        <taxon>Bacteroidota</taxon>
        <taxon>Cytophagia</taxon>
        <taxon>Cytophagales</taxon>
        <taxon>Cyclobacteriaceae</taxon>
        <taxon>Algoriphagus</taxon>
    </lineage>
</organism>
<dbReference type="InterPro" id="IPR012094">
    <property type="entry name" value="tRNA_Ile_lys_synt"/>
</dbReference>
<proteinExistence type="inferred from homology"/>
<feature type="domain" description="Lysidine-tRNA(Ile) synthetase C-terminal" evidence="9">
    <location>
        <begin position="364"/>
        <end position="436"/>
    </location>
</feature>
<dbReference type="GO" id="GO:0005524">
    <property type="term" value="F:ATP binding"/>
    <property type="evidence" value="ECO:0007669"/>
    <property type="project" value="UniProtKB-UniRule"/>
</dbReference>
<sequence length="439" mass="50382">MQEAFISHIQNHQLVDTDHRYLLACSGGLDSMALANLLWNAGIPFEIAHVNFQLRGHESDGDQTFVEAWAQSRQILCHTKKAETTSYAGSKGISTQMAARELRYAFFEEIRSNQSLDGILLAHHEDDQIETIFLNLLRGTGIEGIYGMSERKGWLIRPLLAFSRDRLSDFMTSNGYTWRDDSSNQKSEYKRNNLRINGLPAIYGLEPDARKNLLSSFGRLKDTGKAFSGLFELWKASKIKEIEGHQVLAFADLLPMQGGASLLYFWLRSYGFNPEQTQSIWENLQQIRTGSMFMGKGYQLWFDRKEMILCPVQESFEGLILTGDEEEFNLPEEIYQVFRRKGSHEIDPNPQHAQLDEDQLEFPLEIRSWREGDRFIPLGMKSEKKVSDFLIDLKISISKKQQIKVLVSGGKIAWVMGLRIADWVKITPATRKILSFKKR</sequence>
<dbReference type="PANTHER" id="PTHR43033">
    <property type="entry name" value="TRNA(ILE)-LYSIDINE SYNTHASE-RELATED"/>
    <property type="match status" value="1"/>
</dbReference>
<keyword evidence="4 8" id="KW-0819">tRNA processing</keyword>
<evidence type="ECO:0000256" key="8">
    <source>
        <dbReference type="HAMAP-Rule" id="MF_01161"/>
    </source>
</evidence>
<dbReference type="HAMAP" id="MF_01161">
    <property type="entry name" value="tRNA_Ile_lys_synt"/>
    <property type="match status" value="1"/>
</dbReference>
<dbReference type="SUPFAM" id="SSF56037">
    <property type="entry name" value="PheT/TilS domain"/>
    <property type="match status" value="1"/>
</dbReference>
<dbReference type="OrthoDB" id="9807403at2"/>
<dbReference type="EC" id="6.3.4.19" evidence="8"/>
<dbReference type="EMBL" id="QKTX01000006">
    <property type="protein sequence ID" value="PZV83545.1"/>
    <property type="molecule type" value="Genomic_DNA"/>
</dbReference>